<keyword evidence="2" id="KW-0812">Transmembrane</keyword>
<keyword evidence="6" id="KW-1185">Reference proteome</keyword>
<evidence type="ECO:0000256" key="2">
    <source>
        <dbReference type="SAM" id="Phobius"/>
    </source>
</evidence>
<evidence type="ECO:0000256" key="3">
    <source>
        <dbReference type="SAM" id="SignalP"/>
    </source>
</evidence>
<dbReference type="RefSeq" id="WP_073131612.1">
    <property type="nucleotide sequence ID" value="NZ_FQWQ01000001.1"/>
</dbReference>
<evidence type="ECO:0000313" key="6">
    <source>
        <dbReference type="Proteomes" id="UP000184212"/>
    </source>
</evidence>
<dbReference type="Proteomes" id="UP000184212">
    <property type="component" value="Unassembled WGS sequence"/>
</dbReference>
<keyword evidence="2" id="KW-0472">Membrane</keyword>
<dbReference type="EMBL" id="FQWQ01000001">
    <property type="protein sequence ID" value="SHG59487.1"/>
    <property type="molecule type" value="Genomic_DNA"/>
</dbReference>
<proteinExistence type="predicted"/>
<name>A0A1M5L386_9BACT</name>
<protein>
    <recommendedName>
        <fullName evidence="4">DUF6377 domain-containing protein</fullName>
    </recommendedName>
</protein>
<keyword evidence="2" id="KW-1133">Transmembrane helix</keyword>
<feature type="transmembrane region" description="Helical" evidence="2">
    <location>
        <begin position="328"/>
        <end position="348"/>
    </location>
</feature>
<evidence type="ECO:0000313" key="5">
    <source>
        <dbReference type="EMBL" id="SHG59487.1"/>
    </source>
</evidence>
<dbReference type="AlphaFoldDB" id="A0A1M5L386"/>
<accession>A0A1M5L386</accession>
<sequence length="534" mass="61777">MKSLRLVALLFCVAQSVSAQSNDSLIAVLKKEIAQKEVYVQHKLNAIANLRQSLAHVSRLTLPEQFELYNGLYHQYKVFINDSAFKYATRLIETAGKLKDKSRLGYARVKLSFILNSSGMFKETFDSLNVVEPRYLDDSTKANYYWLVGKAYSDLNIYNKGNLYDAYYINLSQHYFDSALQWCPAKSYQHYYVTAVKNGQIHNYQKVIDTIEELFRTQTLTNPQRAVNYYDLAAAYRGVNQEEKNLRCLLMSALCDVRAATKETAATYTVARLLYDRGDVADAYVFIQQALDDAEFYGARQRMVEIGSILPMVASAALTQSESQRRLWLGYGVGLSVLFAMLGLFAYVSLRQLRKLKAAELQIKEANNTLQETNRQLTEANRIKEEYIGYSFSVNSEYLEKMESLKRSVDQKLTHKKYDDIKFIVNNINARRDREELYHSFDKVFLKLFPDFVKTFNSYFHKEDQFVTKEGQLLNTELRIFALIRMGITDTDDIARIMDYSVNTIYAYKTKVRNKSILPNDEFDRKIMEIQATA</sequence>
<reference evidence="5 6" key="1">
    <citation type="submission" date="2016-11" db="EMBL/GenBank/DDBJ databases">
        <authorList>
            <person name="Jaros S."/>
            <person name="Januszkiewicz K."/>
            <person name="Wedrychowicz H."/>
        </authorList>
    </citation>
    <scope>NUCLEOTIDE SEQUENCE [LARGE SCALE GENOMIC DNA]</scope>
    <source>
        <strain evidence="5 6">DSM 24574</strain>
    </source>
</reference>
<feature type="chain" id="PRO_5013110269" description="DUF6377 domain-containing protein" evidence="3">
    <location>
        <begin position="20"/>
        <end position="534"/>
    </location>
</feature>
<dbReference type="Pfam" id="PF19904">
    <property type="entry name" value="DUF6377"/>
    <property type="match status" value="1"/>
</dbReference>
<keyword evidence="1" id="KW-0175">Coiled coil</keyword>
<dbReference type="STRING" id="947013.SAMN04488109_0991"/>
<keyword evidence="3" id="KW-0732">Signal</keyword>
<evidence type="ECO:0000256" key="1">
    <source>
        <dbReference type="SAM" id="Coils"/>
    </source>
</evidence>
<dbReference type="InterPro" id="IPR045957">
    <property type="entry name" value="DUF6377"/>
</dbReference>
<feature type="domain" description="DUF6377" evidence="4">
    <location>
        <begin position="256"/>
        <end position="495"/>
    </location>
</feature>
<dbReference type="OrthoDB" id="1044679at2"/>
<organism evidence="5 6">
    <name type="scientific">Chryseolinea serpens</name>
    <dbReference type="NCBI Taxonomy" id="947013"/>
    <lineage>
        <taxon>Bacteria</taxon>
        <taxon>Pseudomonadati</taxon>
        <taxon>Bacteroidota</taxon>
        <taxon>Cytophagia</taxon>
        <taxon>Cytophagales</taxon>
        <taxon>Fulvivirgaceae</taxon>
        <taxon>Chryseolinea</taxon>
    </lineage>
</organism>
<gene>
    <name evidence="5" type="ORF">SAMN04488109_0991</name>
</gene>
<feature type="coiled-coil region" evidence="1">
    <location>
        <begin position="349"/>
        <end position="383"/>
    </location>
</feature>
<evidence type="ECO:0000259" key="4">
    <source>
        <dbReference type="Pfam" id="PF19904"/>
    </source>
</evidence>
<feature type="signal peptide" evidence="3">
    <location>
        <begin position="1"/>
        <end position="19"/>
    </location>
</feature>